<reference evidence="1" key="1">
    <citation type="submission" date="2020-04" db="EMBL/GenBank/DDBJ databases">
        <title>Analysis of mating type loci in Filobasidium floriforme.</title>
        <authorList>
            <person name="Nowrousian M."/>
        </authorList>
    </citation>
    <scope>NUCLEOTIDE SEQUENCE</scope>
    <source>
        <strain evidence="1">CBS 6242</strain>
    </source>
</reference>
<organism evidence="1 2">
    <name type="scientific">Filobasidium floriforme</name>
    <dbReference type="NCBI Taxonomy" id="5210"/>
    <lineage>
        <taxon>Eukaryota</taxon>
        <taxon>Fungi</taxon>
        <taxon>Dikarya</taxon>
        <taxon>Basidiomycota</taxon>
        <taxon>Agaricomycotina</taxon>
        <taxon>Tremellomycetes</taxon>
        <taxon>Filobasidiales</taxon>
        <taxon>Filobasidiaceae</taxon>
        <taxon>Filobasidium</taxon>
    </lineage>
</organism>
<evidence type="ECO:0000313" key="1">
    <source>
        <dbReference type="EMBL" id="KAG7531728.1"/>
    </source>
</evidence>
<protein>
    <submittedName>
        <fullName evidence="1">Uncharacterized protein</fullName>
    </submittedName>
</protein>
<gene>
    <name evidence="1" type="ORF">FFLO_04170</name>
</gene>
<dbReference type="EMBL" id="JABELV010000084">
    <property type="protein sequence ID" value="KAG7531728.1"/>
    <property type="molecule type" value="Genomic_DNA"/>
</dbReference>
<dbReference type="AlphaFoldDB" id="A0A8K0JJJ3"/>
<dbReference type="Proteomes" id="UP000812966">
    <property type="component" value="Unassembled WGS sequence"/>
</dbReference>
<comment type="caution">
    <text evidence="1">The sequence shown here is derived from an EMBL/GenBank/DDBJ whole genome shotgun (WGS) entry which is preliminary data.</text>
</comment>
<proteinExistence type="predicted"/>
<accession>A0A8K0JJJ3</accession>
<sequence length="482" mass="53945">MTDYPLDIVNDPLAWFSVDGDDKTSEGIAGELSFNQIANPLSMSVDIPLHDTNGTDGLSYSAKWASCAALSVSQSGLALNRYDIAETSPIYPQGMLHTPALSYGSFHGIANGNSDSVRIPLQFSSRQVPRDECTEQYWSSDLSMILSDNQETTARSSQMLQLRDNGSNLSKASSMVKHRKSSRYAPHYAKVTKAVPSQKKTIESFNYEIAEPISYCSLELFAIWVEEYHWLDGDTNRETSSQRPALRLLAKQCFYAPKLDHVSYTHIGLDIYHAVLLRRVLSFSCSDDVTPLSESGDFCLPDRAQQRRFLSELSENQQDLSSVSNFFRTVLSFDSPTPTGPTISSKNETSTLGAKPLAIDESEFQLISYCTLEKLSLYIGLTWHRSLIGNQESILEDLREPGSRQRYCDIKFGPFEAWARAEAGIWIDRPPVICGKCFKAYGKFYAVNTINSGNGCRCPISIRRRERRERNQAAFPVTGSQM</sequence>
<keyword evidence="2" id="KW-1185">Reference proteome</keyword>
<evidence type="ECO:0000313" key="2">
    <source>
        <dbReference type="Proteomes" id="UP000812966"/>
    </source>
</evidence>
<name>A0A8K0JJJ3_9TREE</name>